<dbReference type="OrthoDB" id="9773456at2"/>
<dbReference type="PIRSF" id="PIRSF000005">
    <property type="entry name" value="Cytochrome_c4"/>
    <property type="match status" value="1"/>
</dbReference>
<sequence>MKRLTILAGLIICTTVSAAPADLVRGKQVAETVCASCHAGDGNSSIPTYPKLSSQHASYIIKQTQDIKTSKRTSGSSAMMAPMVQNLSDEDIANAAAYFAKQAPKAGEADPKLTPAAGAKIYRGGIADKKVPACMSCHSPNGAGTPAGGTAVDAYPRIGGQHADYVVTQLKAYASGARKSPNNMMEDIAKRMNEEDMKSVANFIQGLK</sequence>
<gene>
    <name evidence="13" type="primary">cycA_1</name>
    <name evidence="13" type="ORF">KEBURONENSIS_00237</name>
</gene>
<accession>A0A238TCH5</accession>
<dbReference type="InterPro" id="IPR050597">
    <property type="entry name" value="Cytochrome_c_Oxidase_Subunit"/>
</dbReference>
<feature type="binding site" description="covalent" evidence="8">
    <location>
        <position position="137"/>
    </location>
    <ligand>
        <name>heme c</name>
        <dbReference type="ChEBI" id="CHEBI:61717"/>
        <label>2</label>
    </ligand>
</feature>
<evidence type="ECO:0000256" key="7">
    <source>
        <dbReference type="ARBA" id="ARBA00023004"/>
    </source>
</evidence>
<evidence type="ECO:0000313" key="14">
    <source>
        <dbReference type="Proteomes" id="UP000215450"/>
    </source>
</evidence>
<evidence type="ECO:0000313" key="12">
    <source>
        <dbReference type="EMBL" id="SMQ12354.1"/>
    </source>
</evidence>
<keyword evidence="4 9" id="KW-0479">Metal-binding</keyword>
<feature type="domain" description="Cytochrome c" evidence="11">
    <location>
        <begin position="21"/>
        <end position="103"/>
    </location>
</feature>
<evidence type="ECO:0000256" key="5">
    <source>
        <dbReference type="ARBA" id="ARBA00022764"/>
    </source>
</evidence>
<protein>
    <submittedName>
        <fullName evidence="13">Cytochrome c4</fullName>
    </submittedName>
</protein>
<dbReference type="GO" id="GO:0009055">
    <property type="term" value="F:electron transfer activity"/>
    <property type="evidence" value="ECO:0007669"/>
    <property type="project" value="InterPro"/>
</dbReference>
<feature type="binding site" description="axial binding residue" evidence="9">
    <location>
        <position position="185"/>
    </location>
    <ligand>
        <name>heme c</name>
        <dbReference type="ChEBI" id="CHEBI:61717"/>
        <label>2</label>
    </ligand>
    <ligandPart>
        <name>Fe</name>
        <dbReference type="ChEBI" id="CHEBI:18248"/>
    </ligandPart>
</feature>
<evidence type="ECO:0000256" key="1">
    <source>
        <dbReference type="ARBA" id="ARBA00004418"/>
    </source>
</evidence>
<evidence type="ECO:0000256" key="6">
    <source>
        <dbReference type="ARBA" id="ARBA00022982"/>
    </source>
</evidence>
<reference evidence="12" key="1">
    <citation type="submission" date="2017-05" db="EMBL/GenBank/DDBJ databases">
        <authorList>
            <person name="Song R."/>
            <person name="Chenine A.L."/>
            <person name="Ruprecht R.M."/>
        </authorList>
    </citation>
    <scope>NUCLEOTIDE SEQUENCE</scope>
    <source>
        <strain evidence="12">Kingella_eburonensis</strain>
    </source>
</reference>
<dbReference type="RefSeq" id="WP_095062580.1">
    <property type="nucleotide sequence ID" value="NZ_FXUV02000021.1"/>
</dbReference>
<keyword evidence="7 9" id="KW-0408">Iron</keyword>
<organism evidence="13 14">
    <name type="scientific">Kingella negevensis</name>
    <dbReference type="NCBI Taxonomy" id="1522312"/>
    <lineage>
        <taxon>Bacteria</taxon>
        <taxon>Pseudomonadati</taxon>
        <taxon>Pseudomonadota</taxon>
        <taxon>Betaproteobacteria</taxon>
        <taxon>Neisseriales</taxon>
        <taxon>Neisseriaceae</taxon>
        <taxon>Kingella</taxon>
    </lineage>
</organism>
<feature type="binding site" description="covalent" evidence="8">
    <location>
        <position position="37"/>
    </location>
    <ligand>
        <name>heme c</name>
        <dbReference type="ChEBI" id="CHEBI:61717"/>
        <label>1</label>
    </ligand>
</feature>
<feature type="binding site" description="covalent" evidence="8">
    <location>
        <position position="34"/>
    </location>
    <ligand>
        <name>heme c</name>
        <dbReference type="ChEBI" id="CHEBI:61717"/>
        <label>1</label>
    </ligand>
</feature>
<dbReference type="GO" id="GO:0005506">
    <property type="term" value="F:iron ion binding"/>
    <property type="evidence" value="ECO:0007669"/>
    <property type="project" value="InterPro"/>
</dbReference>
<feature type="binding site" description="axial binding residue" evidence="9">
    <location>
        <position position="80"/>
    </location>
    <ligand>
        <name>heme c</name>
        <dbReference type="ChEBI" id="CHEBI:61717"/>
        <label>1</label>
    </ligand>
    <ligandPart>
        <name>Fe</name>
        <dbReference type="ChEBI" id="CHEBI:18248"/>
    </ligandPart>
</feature>
<dbReference type="InterPro" id="IPR036909">
    <property type="entry name" value="Cyt_c-like_dom_sf"/>
</dbReference>
<keyword evidence="14" id="KW-1185">Reference proteome</keyword>
<feature type="chain" id="PRO_5015075267" evidence="10">
    <location>
        <begin position="19"/>
        <end position="208"/>
    </location>
</feature>
<dbReference type="GO" id="GO:0020037">
    <property type="term" value="F:heme binding"/>
    <property type="evidence" value="ECO:0007669"/>
    <property type="project" value="InterPro"/>
</dbReference>
<comment type="PTM">
    <text evidence="8">Binds 2 heme c groups covalently per subunit.</text>
</comment>
<comment type="subcellular location">
    <subcellularLocation>
        <location evidence="1">Periplasm</location>
    </subcellularLocation>
</comment>
<evidence type="ECO:0000256" key="3">
    <source>
        <dbReference type="ARBA" id="ARBA00022617"/>
    </source>
</evidence>
<keyword evidence="5" id="KW-0574">Periplasm</keyword>
<evidence type="ECO:0000256" key="8">
    <source>
        <dbReference type="PIRSR" id="PIRSR000005-1"/>
    </source>
</evidence>
<keyword evidence="10" id="KW-0732">Signal</keyword>
<dbReference type="GO" id="GO:0042597">
    <property type="term" value="C:periplasmic space"/>
    <property type="evidence" value="ECO:0007669"/>
    <property type="project" value="UniProtKB-SubCell"/>
</dbReference>
<proteinExistence type="predicted"/>
<evidence type="ECO:0000313" key="13">
    <source>
        <dbReference type="EMBL" id="SNB67617.1"/>
    </source>
</evidence>
<evidence type="ECO:0000256" key="10">
    <source>
        <dbReference type="SAM" id="SignalP"/>
    </source>
</evidence>
<dbReference type="InterPro" id="IPR009056">
    <property type="entry name" value="Cyt_c-like_dom"/>
</dbReference>
<dbReference type="Pfam" id="PF00034">
    <property type="entry name" value="Cytochrom_C"/>
    <property type="match status" value="2"/>
</dbReference>
<keyword evidence="2" id="KW-0813">Transport</keyword>
<name>A0A238TCH5_9NEIS</name>
<dbReference type="EMBL" id="FXUV01000019">
    <property type="protein sequence ID" value="SMQ12354.1"/>
    <property type="molecule type" value="Genomic_DNA"/>
</dbReference>
<feature type="binding site" description="covalent" evidence="8">
    <location>
        <position position="134"/>
    </location>
    <ligand>
        <name>heme c</name>
        <dbReference type="ChEBI" id="CHEBI:61717"/>
        <label>2</label>
    </ligand>
</feature>
<dbReference type="PROSITE" id="PS51007">
    <property type="entry name" value="CYTC"/>
    <property type="match status" value="2"/>
</dbReference>
<dbReference type="PANTHER" id="PTHR33751">
    <property type="entry name" value="CBB3-TYPE CYTOCHROME C OXIDASE SUBUNIT FIXP"/>
    <property type="match status" value="1"/>
</dbReference>
<feature type="binding site" description="axial binding residue" evidence="9">
    <location>
        <position position="138"/>
    </location>
    <ligand>
        <name>heme c</name>
        <dbReference type="ChEBI" id="CHEBI:61717"/>
        <label>2</label>
    </ligand>
    <ligandPart>
        <name>Fe</name>
        <dbReference type="ChEBI" id="CHEBI:18248"/>
    </ligandPart>
</feature>
<dbReference type="EMBL" id="FXUV02000021">
    <property type="protein sequence ID" value="SNB67617.1"/>
    <property type="molecule type" value="Genomic_DNA"/>
</dbReference>
<dbReference type="Proteomes" id="UP000215450">
    <property type="component" value="Unassembled WGS sequence"/>
</dbReference>
<feature type="signal peptide" evidence="10">
    <location>
        <begin position="1"/>
        <end position="18"/>
    </location>
</feature>
<dbReference type="STRING" id="1522312.GCA_900177895_00881"/>
<feature type="domain" description="Cytochrome c" evidence="11">
    <location>
        <begin position="113"/>
        <end position="208"/>
    </location>
</feature>
<reference evidence="13 14" key="2">
    <citation type="submission" date="2017-06" db="EMBL/GenBank/DDBJ databases">
        <authorList>
            <person name="Kim H.J."/>
            <person name="Triplett B.A."/>
        </authorList>
    </citation>
    <scope>NUCLEOTIDE SEQUENCE [LARGE SCALE GENOMIC DNA]</scope>
    <source>
        <strain evidence="13">Kingella_eburonensis</strain>
    </source>
</reference>
<keyword evidence="6" id="KW-0249">Electron transport</keyword>
<dbReference type="AlphaFoldDB" id="A0A238TCH5"/>
<evidence type="ECO:0000259" key="11">
    <source>
        <dbReference type="PROSITE" id="PS51007"/>
    </source>
</evidence>
<dbReference type="PANTHER" id="PTHR33751:SF9">
    <property type="entry name" value="CYTOCHROME C4"/>
    <property type="match status" value="1"/>
</dbReference>
<evidence type="ECO:0000256" key="4">
    <source>
        <dbReference type="ARBA" id="ARBA00022723"/>
    </source>
</evidence>
<dbReference type="InterPro" id="IPR024167">
    <property type="entry name" value="Cytochrome_c4-like"/>
</dbReference>
<dbReference type="PRINTS" id="PR00605">
    <property type="entry name" value="CYTCHROMECIC"/>
</dbReference>
<keyword evidence="3 8" id="KW-0349">Heme</keyword>
<dbReference type="SUPFAM" id="SSF46626">
    <property type="entry name" value="Cytochrome c"/>
    <property type="match status" value="2"/>
</dbReference>
<evidence type="ECO:0000256" key="9">
    <source>
        <dbReference type="PIRSR" id="PIRSR000005-2"/>
    </source>
</evidence>
<dbReference type="Gene3D" id="1.10.760.10">
    <property type="entry name" value="Cytochrome c-like domain"/>
    <property type="match status" value="2"/>
</dbReference>
<evidence type="ECO:0000256" key="2">
    <source>
        <dbReference type="ARBA" id="ARBA00022448"/>
    </source>
</evidence>
<feature type="binding site" description="axial binding residue" evidence="9">
    <location>
        <position position="38"/>
    </location>
    <ligand>
        <name>heme c</name>
        <dbReference type="ChEBI" id="CHEBI:61717"/>
        <label>1</label>
    </ligand>
    <ligandPart>
        <name>Fe</name>
        <dbReference type="ChEBI" id="CHEBI:18248"/>
    </ligandPart>
</feature>
<dbReference type="InterPro" id="IPR008168">
    <property type="entry name" value="Cyt_C_IC"/>
</dbReference>